<evidence type="ECO:0000256" key="6">
    <source>
        <dbReference type="ARBA" id="ARBA00022679"/>
    </source>
</evidence>
<evidence type="ECO:0000256" key="4">
    <source>
        <dbReference type="ARBA" id="ARBA00022500"/>
    </source>
</evidence>
<dbReference type="SUPFAM" id="SSF50341">
    <property type="entry name" value="CheW-like"/>
    <property type="match status" value="1"/>
</dbReference>
<dbReference type="SMART" id="SM01231">
    <property type="entry name" value="H-kinase_dim"/>
    <property type="match status" value="1"/>
</dbReference>
<evidence type="ECO:0000256" key="3">
    <source>
        <dbReference type="ARBA" id="ARBA00021495"/>
    </source>
</evidence>
<dbReference type="Gene3D" id="1.20.120.160">
    <property type="entry name" value="HPT domain"/>
    <property type="match status" value="1"/>
</dbReference>
<evidence type="ECO:0000256" key="12">
    <source>
        <dbReference type="PROSITE-ProRule" id="PRU00110"/>
    </source>
</evidence>
<keyword evidence="5 12" id="KW-0597">Phosphoprotein</keyword>
<dbReference type="InterPro" id="IPR005467">
    <property type="entry name" value="His_kinase_dom"/>
</dbReference>
<dbReference type="PROSITE" id="PS50894">
    <property type="entry name" value="HPT"/>
    <property type="match status" value="1"/>
</dbReference>
<dbReference type="InterPro" id="IPR051315">
    <property type="entry name" value="Bact_Chemotaxis_CheA"/>
</dbReference>
<organism evidence="16 17">
    <name type="scientific">Sorangium cellulosum</name>
    <name type="common">Polyangium cellulosum</name>
    <dbReference type="NCBI Taxonomy" id="56"/>
    <lineage>
        <taxon>Bacteria</taxon>
        <taxon>Pseudomonadati</taxon>
        <taxon>Myxococcota</taxon>
        <taxon>Polyangia</taxon>
        <taxon>Polyangiales</taxon>
        <taxon>Polyangiaceae</taxon>
        <taxon>Sorangium</taxon>
    </lineage>
</organism>
<dbReference type="Gene3D" id="3.30.565.10">
    <property type="entry name" value="Histidine kinase-like ATPase, C-terminal domain"/>
    <property type="match status" value="1"/>
</dbReference>
<dbReference type="GO" id="GO:0006935">
    <property type="term" value="P:chemotaxis"/>
    <property type="evidence" value="ECO:0007669"/>
    <property type="project" value="UniProtKB-KW"/>
</dbReference>
<dbReference type="InterPro" id="IPR037006">
    <property type="entry name" value="CheA-like_homodim_sf"/>
</dbReference>
<dbReference type="InterPro" id="IPR036061">
    <property type="entry name" value="CheW-like_dom_sf"/>
</dbReference>
<dbReference type="Pfam" id="PF02895">
    <property type="entry name" value="H-kinase_dim"/>
    <property type="match status" value="1"/>
</dbReference>
<dbReference type="PRINTS" id="PR00344">
    <property type="entry name" value="BCTRLSENSOR"/>
</dbReference>
<dbReference type="InterPro" id="IPR036890">
    <property type="entry name" value="HATPase_C_sf"/>
</dbReference>
<dbReference type="Proteomes" id="UP000075635">
    <property type="component" value="Unassembled WGS sequence"/>
</dbReference>
<dbReference type="InterPro" id="IPR003594">
    <property type="entry name" value="HATPase_dom"/>
</dbReference>
<comment type="catalytic activity">
    <reaction evidence="1">
        <text>ATP + protein L-histidine = ADP + protein N-phospho-L-histidine.</text>
        <dbReference type="EC" id="2.7.13.3"/>
    </reaction>
</comment>
<keyword evidence="8" id="KW-0418">Kinase</keyword>
<keyword evidence="6" id="KW-0808">Transferase</keyword>
<dbReference type="Pfam" id="PF01627">
    <property type="entry name" value="Hpt"/>
    <property type="match status" value="1"/>
</dbReference>
<evidence type="ECO:0000256" key="8">
    <source>
        <dbReference type="ARBA" id="ARBA00022777"/>
    </source>
</evidence>
<dbReference type="SMART" id="SM00073">
    <property type="entry name" value="HPT"/>
    <property type="match status" value="1"/>
</dbReference>
<keyword evidence="9" id="KW-0067">ATP-binding</keyword>
<dbReference type="Pfam" id="PF01584">
    <property type="entry name" value="CheW"/>
    <property type="match status" value="1"/>
</dbReference>
<dbReference type="InterPro" id="IPR036641">
    <property type="entry name" value="HPT_dom_sf"/>
</dbReference>
<dbReference type="Gene3D" id="1.10.287.560">
    <property type="entry name" value="Histidine kinase CheA-like, homodimeric domain"/>
    <property type="match status" value="1"/>
</dbReference>
<evidence type="ECO:0000313" key="16">
    <source>
        <dbReference type="EMBL" id="KYF79290.1"/>
    </source>
</evidence>
<dbReference type="PANTHER" id="PTHR43395:SF10">
    <property type="entry name" value="CHEMOTAXIS PROTEIN CHEA"/>
    <property type="match status" value="1"/>
</dbReference>
<dbReference type="GO" id="GO:0000155">
    <property type="term" value="F:phosphorelay sensor kinase activity"/>
    <property type="evidence" value="ECO:0007669"/>
    <property type="project" value="InterPro"/>
</dbReference>
<dbReference type="AlphaFoldDB" id="A0A150RGJ5"/>
<dbReference type="Gene3D" id="2.30.30.40">
    <property type="entry name" value="SH3 Domains"/>
    <property type="match status" value="1"/>
</dbReference>
<evidence type="ECO:0000256" key="2">
    <source>
        <dbReference type="ARBA" id="ARBA00012438"/>
    </source>
</evidence>
<sequence>MDVDREAVLQVFLAETEDSFIELEESIIRLETHADDPETLGRLFRRVHSLKGDAASLGFAKIAEVAHAVENVLDGLRGRTLAVTGELVTLLLQCVDVLRGMISAAATGIDELPVEGVALLHRLVLELGHHPGKLGVEPASQHVAPAPERLKGRAQTLRVDVEKLDRMLSLMGEMTIARSRVSRVLESSEELQRADLVQSHEEADRLFLELQSVIIEARMVPIGDTFRGYLRAVRDLAAKHGKLARLTIEGEDVELDTRVVEHIREPLTHMIGNALDHGIERPAERVSRGKAPCGNIVLRARHESGTVVIEISDDGAGMNRARILERARAQGLLDESSQPSDADLYQLIFQPGFSTAASVTSHSGRGVGMDVVRRNLEAIRGSVSIRSRDREGCTIVLCVPLTLAIIAGFTVAVGGEMYVLPLDAVEECADLPEGEQRRGACRGLLRLHDRPLPYVRLRSLFGVEAAPPQRESVVVVRLDGEPVGLVVDELHGRAQTVIKPLGPLLQGLPGMSGSTILGDGTVALILDVAGVCRLALRDGSAPSAARLASGSSLEERHRW</sequence>
<comment type="function">
    <text evidence="11">Involved in the transmission of sensory signals from the chemoreceptors to the flagellar motors. CheA is autophosphorylated; it can transfer its phosphate group to either CheB or CheY.</text>
</comment>
<dbReference type="InterPro" id="IPR004105">
    <property type="entry name" value="CheA-like_dim"/>
</dbReference>
<reference evidence="16 17" key="1">
    <citation type="submission" date="2014-02" db="EMBL/GenBank/DDBJ databases">
        <title>The small core and large imbalanced accessory genome model reveals a collaborative survival strategy of Sorangium cellulosum strains in nature.</title>
        <authorList>
            <person name="Han K."/>
            <person name="Peng R."/>
            <person name="Blom J."/>
            <person name="Li Y.-Z."/>
        </authorList>
    </citation>
    <scope>NUCLEOTIDE SEQUENCE [LARGE SCALE GENOMIC DNA]</scope>
    <source>
        <strain evidence="16 17">So0011-07</strain>
    </source>
</reference>
<feature type="domain" description="Histidine kinase" evidence="13">
    <location>
        <begin position="152"/>
        <end position="403"/>
    </location>
</feature>
<accession>A0A150RGJ5</accession>
<dbReference type="CDD" id="cd00731">
    <property type="entry name" value="CheA_reg"/>
    <property type="match status" value="1"/>
</dbReference>
<dbReference type="SUPFAM" id="SSF55874">
    <property type="entry name" value="ATPase domain of HSP90 chaperone/DNA topoisomerase II/histidine kinase"/>
    <property type="match status" value="1"/>
</dbReference>
<dbReference type="InterPro" id="IPR004358">
    <property type="entry name" value="Sig_transdc_His_kin-like_C"/>
</dbReference>
<dbReference type="FunFam" id="3.30.565.10:FF:000016">
    <property type="entry name" value="Chemotaxis protein CheA, putative"/>
    <property type="match status" value="1"/>
</dbReference>
<dbReference type="CDD" id="cd00088">
    <property type="entry name" value="HPT"/>
    <property type="match status" value="1"/>
</dbReference>
<feature type="modified residue" description="Phosphohistidine" evidence="12">
    <location>
        <position position="48"/>
    </location>
</feature>
<evidence type="ECO:0000259" key="13">
    <source>
        <dbReference type="PROSITE" id="PS50109"/>
    </source>
</evidence>
<protein>
    <recommendedName>
        <fullName evidence="3">Chemotaxis protein CheA</fullName>
        <ecNumber evidence="2">2.7.13.3</ecNumber>
    </recommendedName>
</protein>
<dbReference type="PANTHER" id="PTHR43395">
    <property type="entry name" value="SENSOR HISTIDINE KINASE CHEA"/>
    <property type="match status" value="1"/>
</dbReference>
<keyword evidence="7" id="KW-0547">Nucleotide-binding</keyword>
<dbReference type="SMART" id="SM00260">
    <property type="entry name" value="CheW"/>
    <property type="match status" value="1"/>
</dbReference>
<dbReference type="Pfam" id="PF02518">
    <property type="entry name" value="HATPase_c"/>
    <property type="match status" value="1"/>
</dbReference>
<feature type="domain" description="CheW-like" evidence="14">
    <location>
        <begin position="405"/>
        <end position="537"/>
    </location>
</feature>
<comment type="caution">
    <text evidence="16">The sequence shown here is derived from an EMBL/GenBank/DDBJ whole genome shotgun (WGS) entry which is preliminary data.</text>
</comment>
<evidence type="ECO:0000313" key="17">
    <source>
        <dbReference type="Proteomes" id="UP000075635"/>
    </source>
</evidence>
<dbReference type="EMBL" id="JEMB01002669">
    <property type="protein sequence ID" value="KYF79290.1"/>
    <property type="molecule type" value="Genomic_DNA"/>
</dbReference>
<name>A0A150RGJ5_SORCE</name>
<dbReference type="SUPFAM" id="SSF47226">
    <property type="entry name" value="Histidine-containing phosphotransfer domain, HPT domain"/>
    <property type="match status" value="1"/>
</dbReference>
<dbReference type="SMART" id="SM00387">
    <property type="entry name" value="HATPase_c"/>
    <property type="match status" value="1"/>
</dbReference>
<dbReference type="GO" id="GO:0005737">
    <property type="term" value="C:cytoplasm"/>
    <property type="evidence" value="ECO:0007669"/>
    <property type="project" value="InterPro"/>
</dbReference>
<evidence type="ECO:0000256" key="7">
    <source>
        <dbReference type="ARBA" id="ARBA00022741"/>
    </source>
</evidence>
<keyword evidence="10" id="KW-0902">Two-component regulatory system</keyword>
<keyword evidence="4" id="KW-0145">Chemotaxis</keyword>
<evidence type="ECO:0000256" key="9">
    <source>
        <dbReference type="ARBA" id="ARBA00022840"/>
    </source>
</evidence>
<evidence type="ECO:0000256" key="1">
    <source>
        <dbReference type="ARBA" id="ARBA00000085"/>
    </source>
</evidence>
<feature type="domain" description="HPt" evidence="15">
    <location>
        <begin position="1"/>
        <end position="105"/>
    </location>
</feature>
<dbReference type="InterPro" id="IPR002545">
    <property type="entry name" value="CheW-lke_dom"/>
</dbReference>
<evidence type="ECO:0000259" key="15">
    <source>
        <dbReference type="PROSITE" id="PS50894"/>
    </source>
</evidence>
<evidence type="ECO:0000256" key="10">
    <source>
        <dbReference type="ARBA" id="ARBA00023012"/>
    </source>
</evidence>
<dbReference type="GO" id="GO:0005524">
    <property type="term" value="F:ATP binding"/>
    <property type="evidence" value="ECO:0007669"/>
    <property type="project" value="UniProtKB-KW"/>
</dbReference>
<dbReference type="InterPro" id="IPR036097">
    <property type="entry name" value="HisK_dim/P_sf"/>
</dbReference>
<proteinExistence type="predicted"/>
<dbReference type="PROSITE" id="PS50851">
    <property type="entry name" value="CHEW"/>
    <property type="match status" value="1"/>
</dbReference>
<evidence type="ECO:0000256" key="11">
    <source>
        <dbReference type="ARBA" id="ARBA00035100"/>
    </source>
</evidence>
<dbReference type="PROSITE" id="PS50109">
    <property type="entry name" value="HIS_KIN"/>
    <property type="match status" value="1"/>
</dbReference>
<dbReference type="InterPro" id="IPR008207">
    <property type="entry name" value="Sig_transdc_His_kin_Hpt_dom"/>
</dbReference>
<dbReference type="EC" id="2.7.13.3" evidence="2"/>
<gene>
    <name evidence="16" type="ORF">BE17_20075</name>
</gene>
<dbReference type="SUPFAM" id="SSF47384">
    <property type="entry name" value="Homodimeric domain of signal transducing histidine kinase"/>
    <property type="match status" value="1"/>
</dbReference>
<evidence type="ECO:0000256" key="5">
    <source>
        <dbReference type="ARBA" id="ARBA00022553"/>
    </source>
</evidence>
<evidence type="ECO:0000259" key="14">
    <source>
        <dbReference type="PROSITE" id="PS50851"/>
    </source>
</evidence>